<dbReference type="Gene3D" id="1.10.1040.10">
    <property type="entry name" value="N-(1-d-carboxylethyl)-l-norvaline Dehydrogenase, domain 2"/>
    <property type="match status" value="1"/>
</dbReference>
<dbReference type="GO" id="GO:0051287">
    <property type="term" value="F:NAD binding"/>
    <property type="evidence" value="ECO:0007669"/>
    <property type="project" value="InterPro"/>
</dbReference>
<evidence type="ECO:0000256" key="1">
    <source>
        <dbReference type="ARBA" id="ARBA00023002"/>
    </source>
</evidence>
<dbReference type="PANTHER" id="PTHR43060:SF15">
    <property type="entry name" value="3-HYDROXYISOBUTYRATE DEHYDROGENASE-LIKE 1, MITOCHONDRIAL-RELATED"/>
    <property type="match status" value="1"/>
</dbReference>
<dbReference type="EMBL" id="JACIDR010000003">
    <property type="protein sequence ID" value="MBB3973752.1"/>
    <property type="molecule type" value="Genomic_DNA"/>
</dbReference>
<evidence type="ECO:0000256" key="2">
    <source>
        <dbReference type="ARBA" id="ARBA00023027"/>
    </source>
</evidence>
<gene>
    <name evidence="6" type="ORF">GGR24_002422</name>
</gene>
<dbReference type="PANTHER" id="PTHR43060">
    <property type="entry name" value="3-HYDROXYISOBUTYRATE DEHYDROGENASE-LIKE 1, MITOCHONDRIAL-RELATED"/>
    <property type="match status" value="1"/>
</dbReference>
<evidence type="ECO:0000313" key="7">
    <source>
        <dbReference type="Proteomes" id="UP000528964"/>
    </source>
</evidence>
<dbReference type="InterPro" id="IPR013328">
    <property type="entry name" value="6PGD_dom2"/>
</dbReference>
<keyword evidence="1 6" id="KW-0560">Oxidoreductase</keyword>
<dbReference type="EC" id="1.1.1.60" evidence="6"/>
<dbReference type="SUPFAM" id="SSF48179">
    <property type="entry name" value="6-phosphogluconate dehydrogenase C-terminal domain-like"/>
    <property type="match status" value="1"/>
</dbReference>
<proteinExistence type="predicted"/>
<dbReference type="RefSeq" id="WP_183395595.1">
    <property type="nucleotide sequence ID" value="NZ_JACIDR010000003.1"/>
</dbReference>
<dbReference type="Proteomes" id="UP000528964">
    <property type="component" value="Unassembled WGS sequence"/>
</dbReference>
<dbReference type="SUPFAM" id="SSF51735">
    <property type="entry name" value="NAD(P)-binding Rossmann-fold domains"/>
    <property type="match status" value="1"/>
</dbReference>
<keyword evidence="7" id="KW-1185">Reference proteome</keyword>
<protein>
    <submittedName>
        <fullName evidence="6">2-hydroxy-3-oxopropionate reductase</fullName>
        <ecNumber evidence="6">1.1.1.60</ecNumber>
    </submittedName>
</protein>
<dbReference type="AlphaFoldDB" id="A0A7W6D429"/>
<dbReference type="PIRSF" id="PIRSF000103">
    <property type="entry name" value="HIBADH"/>
    <property type="match status" value="1"/>
</dbReference>
<evidence type="ECO:0000259" key="4">
    <source>
        <dbReference type="Pfam" id="PF03446"/>
    </source>
</evidence>
<dbReference type="InterPro" id="IPR008927">
    <property type="entry name" value="6-PGluconate_DH-like_C_sf"/>
</dbReference>
<dbReference type="Pfam" id="PF03446">
    <property type="entry name" value="NAD_binding_2"/>
    <property type="match status" value="1"/>
</dbReference>
<dbReference type="Pfam" id="PF14833">
    <property type="entry name" value="NAD_binding_11"/>
    <property type="match status" value="1"/>
</dbReference>
<dbReference type="GO" id="GO:0008679">
    <property type="term" value="F:2-hydroxy-3-oxopropionate reductase activity"/>
    <property type="evidence" value="ECO:0007669"/>
    <property type="project" value="UniProtKB-EC"/>
</dbReference>
<evidence type="ECO:0000313" key="6">
    <source>
        <dbReference type="EMBL" id="MBB3973752.1"/>
    </source>
</evidence>
<reference evidence="6 7" key="1">
    <citation type="submission" date="2020-08" db="EMBL/GenBank/DDBJ databases">
        <title>Genomic Encyclopedia of Type Strains, Phase IV (KMG-IV): sequencing the most valuable type-strain genomes for metagenomic binning, comparative biology and taxonomic classification.</title>
        <authorList>
            <person name="Goeker M."/>
        </authorList>
    </citation>
    <scope>NUCLEOTIDE SEQUENCE [LARGE SCALE GENOMIC DNA]</scope>
    <source>
        <strain evidence="6 7">DSM 25481</strain>
    </source>
</reference>
<feature type="active site" evidence="3">
    <location>
        <position position="174"/>
    </location>
</feature>
<organism evidence="6 7">
    <name type="scientific">Hansschlegelia beijingensis</name>
    <dbReference type="NCBI Taxonomy" id="1133344"/>
    <lineage>
        <taxon>Bacteria</taxon>
        <taxon>Pseudomonadati</taxon>
        <taxon>Pseudomonadota</taxon>
        <taxon>Alphaproteobacteria</taxon>
        <taxon>Hyphomicrobiales</taxon>
        <taxon>Methylopilaceae</taxon>
        <taxon>Hansschlegelia</taxon>
    </lineage>
</organism>
<evidence type="ECO:0000256" key="3">
    <source>
        <dbReference type="PIRSR" id="PIRSR000103-1"/>
    </source>
</evidence>
<comment type="caution">
    <text evidence="6">The sequence shown here is derived from an EMBL/GenBank/DDBJ whole genome shotgun (WGS) entry which is preliminary data.</text>
</comment>
<sequence>MTSARPSIGFLGIGLMGAPMARRLLGAGFEVVAWSRTADKARALAQDGARAASSAAEAAAACDVLIAMLADGPAVADTLFGAGGAAAALKPGGLVIDMSSIPPSLARDHAARLAGQGVAHLDAPVSGGTRGAAAGALAIMVGGDPEAFERARLVFAPLGRAIRVGPAGAGQLAKLANQVIVGVTIGAVSEALLLAAAGGADPAAVREAIRGGFAESRILEEHGRRMLERDFRPGGMVGTQIKDLDTALAAAAEAGVTLPLSQDVRDRFVELRDRLGAGGYDHSALLLQLEAMAGARLTDIAPG</sequence>
<dbReference type="InterPro" id="IPR029154">
    <property type="entry name" value="HIBADH-like_NADP-bd"/>
</dbReference>
<evidence type="ECO:0000259" key="5">
    <source>
        <dbReference type="Pfam" id="PF14833"/>
    </source>
</evidence>
<dbReference type="GO" id="GO:0050661">
    <property type="term" value="F:NADP binding"/>
    <property type="evidence" value="ECO:0007669"/>
    <property type="project" value="InterPro"/>
</dbReference>
<dbReference type="InterPro" id="IPR015815">
    <property type="entry name" value="HIBADH-related"/>
</dbReference>
<dbReference type="InterPro" id="IPR036291">
    <property type="entry name" value="NAD(P)-bd_dom_sf"/>
</dbReference>
<dbReference type="InterPro" id="IPR006115">
    <property type="entry name" value="6PGDH_NADP-bd"/>
</dbReference>
<dbReference type="Gene3D" id="3.40.50.720">
    <property type="entry name" value="NAD(P)-binding Rossmann-like Domain"/>
    <property type="match status" value="1"/>
</dbReference>
<accession>A0A7W6D429</accession>
<feature type="domain" description="3-hydroxyisobutyrate dehydrogenase-like NAD-binding" evidence="5">
    <location>
        <begin position="168"/>
        <end position="286"/>
    </location>
</feature>
<keyword evidence="2" id="KW-0520">NAD</keyword>
<feature type="domain" description="6-phosphogluconate dehydrogenase NADP-binding" evidence="4">
    <location>
        <begin position="7"/>
        <end position="163"/>
    </location>
</feature>
<name>A0A7W6D429_9HYPH</name>